<dbReference type="RefSeq" id="WP_305162692.1">
    <property type="nucleotide sequence ID" value="NZ_JAUUTP010000048.1"/>
</dbReference>
<accession>A0AA90PBK6</accession>
<dbReference type="AlphaFoldDB" id="A0AA90PBK6"/>
<dbReference type="Proteomes" id="UP001178277">
    <property type="component" value="Unassembled WGS sequence"/>
</dbReference>
<evidence type="ECO:0000313" key="1">
    <source>
        <dbReference type="EMBL" id="MDP1421692.1"/>
    </source>
</evidence>
<comment type="caution">
    <text evidence="1">The sequence shown here is derived from an EMBL/GenBank/DDBJ whole genome shotgun (WGS) entry which is preliminary data.</text>
</comment>
<sequence>MKKSYSQFSLLSNKLLYGTKEKKSFFDYFLPKYRYLQIEVPYYEFLRGEVFVEDMKDLFEEAPQNLSLYHLIALLYFDFLEQVKKGAKYEQLCPFLISSKKKFLERPMIEKRVLKQVTSNLFSFEQREEEIEVTSEEKRAELTLRIKESEIYRGEVFLHDISPYLMDEELKVEDLLVILFMDFLKRIKEKGNSSQAMKAILLNFEDYF</sequence>
<gene>
    <name evidence="1" type="ORF">Q8G35_25835</name>
</gene>
<organism evidence="1 2">
    <name type="scientific">Peribacillus simplex</name>
    <dbReference type="NCBI Taxonomy" id="1478"/>
    <lineage>
        <taxon>Bacteria</taxon>
        <taxon>Bacillati</taxon>
        <taxon>Bacillota</taxon>
        <taxon>Bacilli</taxon>
        <taxon>Bacillales</taxon>
        <taxon>Bacillaceae</taxon>
        <taxon>Peribacillus</taxon>
    </lineage>
</organism>
<name>A0AA90PBK6_9BACI</name>
<proteinExistence type="predicted"/>
<dbReference type="EMBL" id="JAUUTP010000048">
    <property type="protein sequence ID" value="MDP1421692.1"/>
    <property type="molecule type" value="Genomic_DNA"/>
</dbReference>
<evidence type="ECO:0000313" key="2">
    <source>
        <dbReference type="Proteomes" id="UP001178277"/>
    </source>
</evidence>
<reference evidence="1" key="1">
    <citation type="submission" date="2023-07" db="EMBL/GenBank/DDBJ databases">
        <title>Murine gut Bacillus species.</title>
        <authorList>
            <person name="Gutman E."/>
            <person name="Hashuel R."/>
            <person name="Litvak Y."/>
        </authorList>
    </citation>
    <scope>NUCLEOTIDE SEQUENCE</scope>
    <source>
        <strain evidence="1">RU283</strain>
    </source>
</reference>
<protein>
    <submittedName>
        <fullName evidence="1">Uncharacterized protein</fullName>
    </submittedName>
</protein>